<dbReference type="InterPro" id="IPR051359">
    <property type="entry name" value="CaCA_antiporter"/>
</dbReference>
<keyword evidence="5 8" id="KW-0812">Transmembrane</keyword>
<accession>R7UT29</accession>
<keyword evidence="2" id="KW-0813">Transport</keyword>
<evidence type="ECO:0000256" key="6">
    <source>
        <dbReference type="ARBA" id="ARBA00022989"/>
    </source>
</evidence>
<feature type="transmembrane region" description="Helical" evidence="8">
    <location>
        <begin position="160"/>
        <end position="178"/>
    </location>
</feature>
<dbReference type="Gene3D" id="1.20.1420.30">
    <property type="entry name" value="NCX, central ion-binding region"/>
    <property type="match status" value="2"/>
</dbReference>
<dbReference type="Proteomes" id="UP000014760">
    <property type="component" value="Unassembled WGS sequence"/>
</dbReference>
<feature type="transmembrane region" description="Helical" evidence="8">
    <location>
        <begin position="44"/>
        <end position="67"/>
    </location>
</feature>
<evidence type="ECO:0000256" key="5">
    <source>
        <dbReference type="ARBA" id="ARBA00022692"/>
    </source>
</evidence>
<dbReference type="GO" id="GO:0016020">
    <property type="term" value="C:membrane"/>
    <property type="evidence" value="ECO:0007669"/>
    <property type="project" value="UniProtKB-SubCell"/>
</dbReference>
<evidence type="ECO:0000259" key="9">
    <source>
        <dbReference type="Pfam" id="PF01699"/>
    </source>
</evidence>
<evidence type="ECO:0000256" key="8">
    <source>
        <dbReference type="SAM" id="Phobius"/>
    </source>
</evidence>
<dbReference type="EMBL" id="KB298315">
    <property type="protein sequence ID" value="ELU09328.1"/>
    <property type="molecule type" value="Genomic_DNA"/>
</dbReference>
<evidence type="ECO:0000256" key="4">
    <source>
        <dbReference type="ARBA" id="ARBA00022568"/>
    </source>
</evidence>
<evidence type="ECO:0000256" key="1">
    <source>
        <dbReference type="ARBA" id="ARBA00004141"/>
    </source>
</evidence>
<dbReference type="OrthoDB" id="6287926at2759"/>
<dbReference type="FunCoup" id="R7UT29">
    <property type="interactions" value="4"/>
</dbReference>
<dbReference type="Pfam" id="PF01699">
    <property type="entry name" value="Na_Ca_ex"/>
    <property type="match status" value="2"/>
</dbReference>
<reference evidence="10 12" key="2">
    <citation type="journal article" date="2013" name="Nature">
        <title>Insights into bilaterian evolution from three spiralian genomes.</title>
        <authorList>
            <person name="Simakov O."/>
            <person name="Marletaz F."/>
            <person name="Cho S.J."/>
            <person name="Edsinger-Gonzales E."/>
            <person name="Havlak P."/>
            <person name="Hellsten U."/>
            <person name="Kuo D.H."/>
            <person name="Larsson T."/>
            <person name="Lv J."/>
            <person name="Arendt D."/>
            <person name="Savage R."/>
            <person name="Osoegawa K."/>
            <person name="de Jong P."/>
            <person name="Grimwood J."/>
            <person name="Chapman J.A."/>
            <person name="Shapiro H."/>
            <person name="Aerts A."/>
            <person name="Otillar R.P."/>
            <person name="Terry A.Y."/>
            <person name="Boore J.L."/>
            <person name="Grigoriev I.V."/>
            <person name="Lindberg D.R."/>
            <person name="Seaver E.C."/>
            <person name="Weisblat D.A."/>
            <person name="Putnam N.H."/>
            <person name="Rokhsar D.S."/>
        </authorList>
    </citation>
    <scope>NUCLEOTIDE SEQUENCE</scope>
    <source>
        <strain evidence="10 12">I ESC-2004</strain>
    </source>
</reference>
<feature type="non-terminal residue" evidence="10">
    <location>
        <position position="362"/>
    </location>
</feature>
<feature type="transmembrane region" description="Helical" evidence="8">
    <location>
        <begin position="88"/>
        <end position="114"/>
    </location>
</feature>
<reference evidence="12" key="1">
    <citation type="submission" date="2012-12" db="EMBL/GenBank/DDBJ databases">
        <authorList>
            <person name="Hellsten U."/>
            <person name="Grimwood J."/>
            <person name="Chapman J.A."/>
            <person name="Shapiro H."/>
            <person name="Aerts A."/>
            <person name="Otillar R.P."/>
            <person name="Terry A.Y."/>
            <person name="Boore J.L."/>
            <person name="Simakov O."/>
            <person name="Marletaz F."/>
            <person name="Cho S.-J."/>
            <person name="Edsinger-Gonzales E."/>
            <person name="Havlak P."/>
            <person name="Kuo D.-H."/>
            <person name="Larsson T."/>
            <person name="Lv J."/>
            <person name="Arendt D."/>
            <person name="Savage R."/>
            <person name="Osoegawa K."/>
            <person name="de Jong P."/>
            <person name="Lindberg D.R."/>
            <person name="Seaver E.C."/>
            <person name="Weisblat D.A."/>
            <person name="Putnam N.H."/>
            <person name="Grigoriev I.V."/>
            <person name="Rokhsar D.S."/>
        </authorList>
    </citation>
    <scope>NUCLEOTIDE SEQUENCE</scope>
    <source>
        <strain evidence="12">I ESC-2004</strain>
    </source>
</reference>
<evidence type="ECO:0000313" key="11">
    <source>
        <dbReference type="EnsemblMetazoa" id="CapteP73810"/>
    </source>
</evidence>
<proteinExistence type="predicted"/>
<evidence type="ECO:0000256" key="7">
    <source>
        <dbReference type="ARBA" id="ARBA00023136"/>
    </source>
</evidence>
<name>R7UT29_CAPTE</name>
<evidence type="ECO:0000313" key="10">
    <source>
        <dbReference type="EMBL" id="ELU09328.1"/>
    </source>
</evidence>
<keyword evidence="12" id="KW-1185">Reference proteome</keyword>
<feature type="non-terminal residue" evidence="10">
    <location>
        <position position="1"/>
    </location>
</feature>
<keyword evidence="3" id="KW-0050">Antiport</keyword>
<keyword evidence="6 8" id="KW-1133">Transmembrane helix</keyword>
<dbReference type="InterPro" id="IPR004837">
    <property type="entry name" value="NaCa_Exmemb"/>
</dbReference>
<reference evidence="11" key="3">
    <citation type="submission" date="2015-06" db="UniProtKB">
        <authorList>
            <consortium name="EnsemblMetazoa"/>
        </authorList>
    </citation>
    <scope>IDENTIFICATION</scope>
</reference>
<dbReference type="EMBL" id="AMQN01006419">
    <property type="status" value="NOT_ANNOTATED_CDS"/>
    <property type="molecule type" value="Genomic_DNA"/>
</dbReference>
<evidence type="ECO:0000256" key="3">
    <source>
        <dbReference type="ARBA" id="ARBA00022449"/>
    </source>
</evidence>
<dbReference type="OMA" id="VAWAYVI"/>
<gene>
    <name evidence="10" type="ORF">CAPTEDRAFT_73810</name>
</gene>
<dbReference type="HOGENOM" id="CLU_657787_0_0_1"/>
<evidence type="ECO:0000256" key="2">
    <source>
        <dbReference type="ARBA" id="ARBA00022448"/>
    </source>
</evidence>
<feature type="transmembrane region" description="Helical" evidence="8">
    <location>
        <begin position="184"/>
        <end position="204"/>
    </location>
</feature>
<dbReference type="PANTHER" id="PTHR12266:SF0">
    <property type="entry name" value="MITOCHONDRIAL SODIUM_CALCIUM EXCHANGER PROTEIN"/>
    <property type="match status" value="1"/>
</dbReference>
<feature type="transmembrane region" description="Helical" evidence="8">
    <location>
        <begin position="305"/>
        <end position="327"/>
    </location>
</feature>
<dbReference type="AlphaFoldDB" id="R7UT29"/>
<keyword evidence="4" id="KW-0106">Calcium</keyword>
<dbReference type="PANTHER" id="PTHR12266">
    <property type="entry name" value="NA+/CA2+ K+ INDEPENDENT EXCHANGER"/>
    <property type="match status" value="1"/>
</dbReference>
<evidence type="ECO:0000313" key="12">
    <source>
        <dbReference type="Proteomes" id="UP000014760"/>
    </source>
</evidence>
<sequence>CEEVHNYKGKEAQCDFVTETESCENEEGLFEYNDFIYCLLGGDLVPLAAVILVIWWLFCFCGLAVCADDYFCPALVVISKTLRLSPNVAISFFGVTFLAFGNGAPDVFSALAALDSGGDPGLGLGGLLGAGMFVTSVVCGAIAIIRPFRVMQRPFMRDVIFYLCGIYWTFCILWRGKIFFLESIGFLLVWVFYVIVVVVSGSIYKKQKAQEESKKAGADGSESKLRYPVNNSDDSICKNEEPEYEFEDIGPLRSLLEACNPINLEEWPEMRWWARMYEVFKAFGWLGFFVALGWIYVIANEVVAILQALGIVMKISSGILGLTLLAWGNSIGDLIADTVMARQGFARMGFAACFGGPFFSIL</sequence>
<feature type="transmembrane region" description="Helical" evidence="8">
    <location>
        <begin position="279"/>
        <end position="299"/>
    </location>
</feature>
<dbReference type="STRING" id="283909.R7UT29"/>
<dbReference type="GO" id="GO:0006874">
    <property type="term" value="P:intracellular calcium ion homeostasis"/>
    <property type="evidence" value="ECO:0007669"/>
    <property type="project" value="TreeGrafter"/>
</dbReference>
<dbReference type="GO" id="GO:0005432">
    <property type="term" value="F:calcium:sodium antiporter activity"/>
    <property type="evidence" value="ECO:0007669"/>
    <property type="project" value="TreeGrafter"/>
</dbReference>
<feature type="domain" description="Sodium/calcium exchanger membrane region" evidence="9">
    <location>
        <begin position="53"/>
        <end position="198"/>
    </location>
</feature>
<keyword evidence="7 8" id="KW-0472">Membrane</keyword>
<keyword evidence="4" id="KW-0109">Calcium transport</keyword>
<protein>
    <recommendedName>
        <fullName evidence="9">Sodium/calcium exchanger membrane region domain-containing protein</fullName>
    </recommendedName>
</protein>
<organism evidence="10">
    <name type="scientific">Capitella teleta</name>
    <name type="common">Polychaete worm</name>
    <dbReference type="NCBI Taxonomy" id="283909"/>
    <lineage>
        <taxon>Eukaryota</taxon>
        <taxon>Metazoa</taxon>
        <taxon>Spiralia</taxon>
        <taxon>Lophotrochozoa</taxon>
        <taxon>Annelida</taxon>
        <taxon>Polychaeta</taxon>
        <taxon>Sedentaria</taxon>
        <taxon>Scolecida</taxon>
        <taxon>Capitellidae</taxon>
        <taxon>Capitella</taxon>
    </lineage>
</organism>
<comment type="subcellular location">
    <subcellularLocation>
        <location evidence="1">Membrane</location>
        <topology evidence="1">Multi-pass membrane protein</topology>
    </subcellularLocation>
</comment>
<dbReference type="InterPro" id="IPR044880">
    <property type="entry name" value="NCX_ion-bd_dom_sf"/>
</dbReference>
<feature type="transmembrane region" description="Helical" evidence="8">
    <location>
        <begin position="126"/>
        <end position="148"/>
    </location>
</feature>
<feature type="domain" description="Sodium/calcium exchanger membrane region" evidence="9">
    <location>
        <begin position="284"/>
        <end position="362"/>
    </location>
</feature>
<dbReference type="EnsemblMetazoa" id="CapteT73810">
    <property type="protein sequence ID" value="CapteP73810"/>
    <property type="gene ID" value="CapteG73810"/>
</dbReference>
<keyword evidence="4" id="KW-0406">Ion transport</keyword>